<gene>
    <name evidence="1" type="ORF">UFOPK1946_00001</name>
</gene>
<dbReference type="EMBL" id="CAEZVG010000001">
    <property type="protein sequence ID" value="CAB4615314.1"/>
    <property type="molecule type" value="Genomic_DNA"/>
</dbReference>
<sequence>MQRPPKASKPALITAGSVESSMIGRVDEVAKREAISYISRAPSRPT</sequence>
<dbReference type="AlphaFoldDB" id="A0A6J6HVZ7"/>
<organism evidence="1">
    <name type="scientific">freshwater metagenome</name>
    <dbReference type="NCBI Taxonomy" id="449393"/>
    <lineage>
        <taxon>unclassified sequences</taxon>
        <taxon>metagenomes</taxon>
        <taxon>ecological metagenomes</taxon>
    </lineage>
</organism>
<name>A0A6J6HVZ7_9ZZZZ</name>
<proteinExistence type="predicted"/>
<evidence type="ECO:0000313" key="1">
    <source>
        <dbReference type="EMBL" id="CAB4615314.1"/>
    </source>
</evidence>
<reference evidence="1" key="1">
    <citation type="submission" date="2020-05" db="EMBL/GenBank/DDBJ databases">
        <authorList>
            <person name="Chiriac C."/>
            <person name="Salcher M."/>
            <person name="Ghai R."/>
            <person name="Kavagutti S V."/>
        </authorList>
    </citation>
    <scope>NUCLEOTIDE SEQUENCE</scope>
</reference>
<protein>
    <submittedName>
        <fullName evidence="1">Unannotated protein</fullName>
    </submittedName>
</protein>
<accession>A0A6J6HVZ7</accession>